<keyword evidence="2" id="KW-1185">Reference proteome</keyword>
<protein>
    <submittedName>
        <fullName evidence="1">Uncharacterized protein</fullName>
    </submittedName>
</protein>
<accession>A0AAJ6NUC1</accession>
<dbReference type="KEGG" id="hbq:QI031_03835"/>
<name>A0AAJ6NUC1_9CYAN</name>
<reference evidence="1 2" key="1">
    <citation type="journal article" date="2023" name="Limnol Oceanogr Lett">
        <title>Environmental adaptations by the intertidal Antarctic cyanobacterium Halotia branconii CENA392 as revealed using long-read genome sequencing.</title>
        <authorList>
            <person name="Dextro R.B."/>
            <person name="Delbaje E."/>
            <person name="Freitas P.N.N."/>
            <person name="Geraldes V."/>
            <person name="Pinto E."/>
            <person name="Long P.F."/>
            <person name="Fiore M.F."/>
        </authorList>
    </citation>
    <scope>NUCLEOTIDE SEQUENCE [LARGE SCALE GENOMIC DNA]</scope>
    <source>
        <strain evidence="1 2">CENA392</strain>
    </source>
</reference>
<organism evidence="1 2">
    <name type="scientific">Halotia branconii CENA392</name>
    <dbReference type="NCBI Taxonomy" id="1539056"/>
    <lineage>
        <taxon>Bacteria</taxon>
        <taxon>Bacillati</taxon>
        <taxon>Cyanobacteriota</taxon>
        <taxon>Cyanophyceae</taxon>
        <taxon>Nostocales</taxon>
        <taxon>Nodulariaceae</taxon>
        <taxon>Halotia</taxon>
    </lineage>
</organism>
<dbReference type="EMBL" id="CP124543">
    <property type="protein sequence ID" value="WGV26649.1"/>
    <property type="molecule type" value="Genomic_DNA"/>
</dbReference>
<dbReference type="AlphaFoldDB" id="A0AAJ6NUC1"/>
<dbReference type="Proteomes" id="UP001223520">
    <property type="component" value="Chromosome"/>
</dbReference>
<dbReference type="RefSeq" id="WP_281483895.1">
    <property type="nucleotide sequence ID" value="NZ_CP124543.1"/>
</dbReference>
<proteinExistence type="predicted"/>
<gene>
    <name evidence="1" type="ORF">QI031_03835</name>
</gene>
<evidence type="ECO:0000313" key="1">
    <source>
        <dbReference type="EMBL" id="WGV26649.1"/>
    </source>
</evidence>
<sequence length="86" mass="10208">MKLNSEKPNFAQPTSQQHRDWLSKSYAIESEQDFQTSMWVKLLELPNPFSFDEALLLCRVSTDEWLAWIPDYGECSLHTRQFINNR</sequence>
<evidence type="ECO:0000313" key="2">
    <source>
        <dbReference type="Proteomes" id="UP001223520"/>
    </source>
</evidence>